<organism evidence="2 3">
    <name type="scientific">Allocoleopsis franciscana PCC 7113</name>
    <dbReference type="NCBI Taxonomy" id="1173027"/>
    <lineage>
        <taxon>Bacteria</taxon>
        <taxon>Bacillati</taxon>
        <taxon>Cyanobacteriota</taxon>
        <taxon>Cyanophyceae</taxon>
        <taxon>Coleofasciculales</taxon>
        <taxon>Coleofasciculaceae</taxon>
        <taxon>Allocoleopsis</taxon>
        <taxon>Allocoleopsis franciscana</taxon>
    </lineage>
</organism>
<evidence type="ECO:0000313" key="3">
    <source>
        <dbReference type="Proteomes" id="UP000010471"/>
    </source>
</evidence>
<dbReference type="eggNOG" id="ENOG502ZC8H">
    <property type="taxonomic scope" value="Bacteria"/>
</dbReference>
<dbReference type="PATRIC" id="fig|1173027.3.peg.6628"/>
<keyword evidence="3" id="KW-1185">Reference proteome</keyword>
<reference evidence="2 3" key="1">
    <citation type="submission" date="2012-06" db="EMBL/GenBank/DDBJ databases">
        <title>Finished chromosome of genome of Microcoleus sp. PCC 7113.</title>
        <authorList>
            <consortium name="US DOE Joint Genome Institute"/>
            <person name="Gugger M."/>
            <person name="Coursin T."/>
            <person name="Rippka R."/>
            <person name="Tandeau De Marsac N."/>
            <person name="Huntemann M."/>
            <person name="Wei C.-L."/>
            <person name="Han J."/>
            <person name="Detter J.C."/>
            <person name="Han C."/>
            <person name="Tapia R."/>
            <person name="Chen A."/>
            <person name="Kyrpides N."/>
            <person name="Mavromatis K."/>
            <person name="Markowitz V."/>
            <person name="Szeto E."/>
            <person name="Ivanova N."/>
            <person name="Pagani I."/>
            <person name="Pati A."/>
            <person name="Goodwin L."/>
            <person name="Nordberg H.P."/>
            <person name="Cantor M.N."/>
            <person name="Hua S.X."/>
            <person name="Woyke T."/>
            <person name="Kerfeld C.A."/>
        </authorList>
    </citation>
    <scope>NUCLEOTIDE SEQUENCE [LARGE SCALE GENOMIC DNA]</scope>
    <source>
        <strain evidence="2 3">PCC 7113</strain>
    </source>
</reference>
<evidence type="ECO:0000259" key="1">
    <source>
        <dbReference type="Pfam" id="PF14065"/>
    </source>
</evidence>
<evidence type="ECO:0000313" key="2">
    <source>
        <dbReference type="EMBL" id="AFZ21584.1"/>
    </source>
</evidence>
<dbReference type="AlphaFoldDB" id="K9WP93"/>
<dbReference type="OrthoDB" id="527247at2"/>
<feature type="domain" description="Pvc16 N-terminal" evidence="1">
    <location>
        <begin position="9"/>
        <end position="197"/>
    </location>
</feature>
<dbReference type="Pfam" id="PF14065">
    <property type="entry name" value="Pvc16_N"/>
    <property type="match status" value="1"/>
</dbReference>
<name>K9WP93_9CYAN</name>
<dbReference type="Proteomes" id="UP000010471">
    <property type="component" value="Chromosome"/>
</dbReference>
<accession>K9WP93</accession>
<gene>
    <name evidence="2" type="ORF">Mic7113_5983</name>
</gene>
<dbReference type="InterPro" id="IPR025351">
    <property type="entry name" value="Pvc16_N"/>
</dbReference>
<dbReference type="HOGENOM" id="CLU_052029_0_0_3"/>
<dbReference type="STRING" id="1173027.Mic7113_5983"/>
<dbReference type="RefSeq" id="WP_015185713.1">
    <property type="nucleotide sequence ID" value="NC_019738.1"/>
</dbReference>
<proteinExistence type="predicted"/>
<sequence>MSNYLAIATVTATLQRTLQATIQVDVDGARVTTVRPDSVGSGTPETGVNLYLYNVAHNPAWGNADLRTRNTERDFLKRPLVALDLHYLISCYGNENELEPQRLMGSVVRTFHARSILTREVIEDTVADSTYSYLADSNLADQMETVKLIPLSLSMDELSNLWSVFLQTPHSLSVAYEARVVLIESDDIPQRALPVRERRFFAAPNQPQIEQVVPQSGRLQPILADSTLIIQGQRLQSNLTLLSIGGVKITPQQVSTNQIVLPLSSLPQGSLRAGVQSLQVIHPRSTPTRMGRNARVPSQEMRGIESNVAAFVVRPTIQETSLSNLDETADDLRTAQVTVDIDLPIAKTQRVVLLLNERSIERPAAYLFDAAPRTADTNSLTFSIYDVKPGEYLVRVQVDGAESLLNVDTNSNSPTFEQYIGPTVVIP</sequence>
<dbReference type="KEGG" id="mic:Mic7113_5983"/>
<dbReference type="EMBL" id="CP003630">
    <property type="protein sequence ID" value="AFZ21584.1"/>
    <property type="molecule type" value="Genomic_DNA"/>
</dbReference>
<protein>
    <recommendedName>
        <fullName evidence="1">Pvc16 N-terminal domain-containing protein</fullName>
    </recommendedName>
</protein>